<evidence type="ECO:0000259" key="5">
    <source>
        <dbReference type="Pfam" id="PF00440"/>
    </source>
</evidence>
<keyword evidence="8" id="KW-1185">Reference proteome</keyword>
<gene>
    <name evidence="7" type="ORF">GCM10008090_26930</name>
</gene>
<keyword evidence="1" id="KW-0805">Transcription regulation</keyword>
<evidence type="ECO:0000256" key="1">
    <source>
        <dbReference type="ARBA" id="ARBA00023015"/>
    </source>
</evidence>
<evidence type="ECO:0000256" key="3">
    <source>
        <dbReference type="ARBA" id="ARBA00023163"/>
    </source>
</evidence>
<evidence type="ECO:0000313" key="8">
    <source>
        <dbReference type="Proteomes" id="UP000614811"/>
    </source>
</evidence>
<feature type="region of interest" description="Disordered" evidence="4">
    <location>
        <begin position="1"/>
        <end position="24"/>
    </location>
</feature>
<name>A0A918VQM6_9GAMM</name>
<dbReference type="EMBL" id="BMXA01000005">
    <property type="protein sequence ID" value="GHA15883.1"/>
    <property type="molecule type" value="Genomic_DNA"/>
</dbReference>
<keyword evidence="2" id="KW-0238">DNA-binding</keyword>
<dbReference type="InterPro" id="IPR001647">
    <property type="entry name" value="HTH_TetR"/>
</dbReference>
<sequence length="202" mass="22493">MTSKLARTRTPSRARAGRPRDSSKHQAILQATRELVNDVGYRGLTLKAIASKASVTRNVLYNWWDGDINRIVEEALLPNVNEWAVPDNGSFAADIDEFLDLTIEAIYKPDVLKGFLTLAAEIVDDQGQLRETSRYFRAPYARLVAKIVKQAEARDEICANLDPKHLAQMISGSVLQFAISKNPGRRNTKAVLSTMIQKIAAK</sequence>
<keyword evidence="3" id="KW-0804">Transcription</keyword>
<dbReference type="InterPro" id="IPR009057">
    <property type="entry name" value="Homeodomain-like_sf"/>
</dbReference>
<feature type="domain" description="Tetracyclin repressor-like C-terminal" evidence="6">
    <location>
        <begin position="85"/>
        <end position="176"/>
    </location>
</feature>
<evidence type="ECO:0000259" key="6">
    <source>
        <dbReference type="Pfam" id="PF16859"/>
    </source>
</evidence>
<dbReference type="Pfam" id="PF16859">
    <property type="entry name" value="TetR_C_11"/>
    <property type="match status" value="1"/>
</dbReference>
<feature type="domain" description="HTH tetR-type" evidence="5">
    <location>
        <begin position="28"/>
        <end position="62"/>
    </location>
</feature>
<reference evidence="7" key="1">
    <citation type="journal article" date="2014" name="Int. J. Syst. Evol. Microbiol.">
        <title>Complete genome sequence of Corynebacterium casei LMG S-19264T (=DSM 44701T), isolated from a smear-ripened cheese.</title>
        <authorList>
            <consortium name="US DOE Joint Genome Institute (JGI-PGF)"/>
            <person name="Walter F."/>
            <person name="Albersmeier A."/>
            <person name="Kalinowski J."/>
            <person name="Ruckert C."/>
        </authorList>
    </citation>
    <scope>NUCLEOTIDE SEQUENCE</scope>
    <source>
        <strain evidence="7">KCTC 12711</strain>
    </source>
</reference>
<accession>A0A918VQM6</accession>
<comment type="caution">
    <text evidence="7">The sequence shown here is derived from an EMBL/GenBank/DDBJ whole genome shotgun (WGS) entry which is preliminary data.</text>
</comment>
<dbReference type="PANTHER" id="PTHR30055">
    <property type="entry name" value="HTH-TYPE TRANSCRIPTIONAL REGULATOR RUTR"/>
    <property type="match status" value="1"/>
</dbReference>
<dbReference type="GO" id="GO:0000976">
    <property type="term" value="F:transcription cis-regulatory region binding"/>
    <property type="evidence" value="ECO:0007669"/>
    <property type="project" value="TreeGrafter"/>
</dbReference>
<evidence type="ECO:0000256" key="2">
    <source>
        <dbReference type="ARBA" id="ARBA00023125"/>
    </source>
</evidence>
<dbReference type="Gene3D" id="1.10.357.10">
    <property type="entry name" value="Tetracycline Repressor, domain 2"/>
    <property type="match status" value="1"/>
</dbReference>
<reference evidence="7" key="2">
    <citation type="submission" date="2020-09" db="EMBL/GenBank/DDBJ databases">
        <authorList>
            <person name="Sun Q."/>
            <person name="Kim S."/>
        </authorList>
    </citation>
    <scope>NUCLEOTIDE SEQUENCE</scope>
    <source>
        <strain evidence="7">KCTC 12711</strain>
    </source>
</reference>
<dbReference type="Pfam" id="PF00440">
    <property type="entry name" value="TetR_N"/>
    <property type="match status" value="1"/>
</dbReference>
<dbReference type="SUPFAM" id="SSF46689">
    <property type="entry name" value="Homeodomain-like"/>
    <property type="match status" value="1"/>
</dbReference>
<organism evidence="7 8">
    <name type="scientific">Arenicella chitinivorans</name>
    <dbReference type="NCBI Taxonomy" id="1329800"/>
    <lineage>
        <taxon>Bacteria</taxon>
        <taxon>Pseudomonadati</taxon>
        <taxon>Pseudomonadota</taxon>
        <taxon>Gammaproteobacteria</taxon>
        <taxon>Arenicellales</taxon>
        <taxon>Arenicellaceae</taxon>
        <taxon>Arenicella</taxon>
    </lineage>
</organism>
<dbReference type="RefSeq" id="WP_189402148.1">
    <property type="nucleotide sequence ID" value="NZ_BMXA01000005.1"/>
</dbReference>
<dbReference type="InterPro" id="IPR036271">
    <property type="entry name" value="Tet_transcr_reg_TetR-rel_C_sf"/>
</dbReference>
<dbReference type="AlphaFoldDB" id="A0A918VQM6"/>
<evidence type="ECO:0000313" key="7">
    <source>
        <dbReference type="EMBL" id="GHA15883.1"/>
    </source>
</evidence>
<dbReference type="Proteomes" id="UP000614811">
    <property type="component" value="Unassembled WGS sequence"/>
</dbReference>
<dbReference type="GO" id="GO:0003700">
    <property type="term" value="F:DNA-binding transcription factor activity"/>
    <property type="evidence" value="ECO:0007669"/>
    <property type="project" value="TreeGrafter"/>
</dbReference>
<evidence type="ECO:0000256" key="4">
    <source>
        <dbReference type="SAM" id="MobiDB-lite"/>
    </source>
</evidence>
<feature type="compositionally biased region" description="Basic residues" evidence="4">
    <location>
        <begin position="1"/>
        <end position="17"/>
    </location>
</feature>
<dbReference type="InterPro" id="IPR011075">
    <property type="entry name" value="TetR_C"/>
</dbReference>
<protein>
    <submittedName>
        <fullName evidence="7">TetR family transcriptional regulator</fullName>
    </submittedName>
</protein>
<proteinExistence type="predicted"/>
<dbReference type="InterPro" id="IPR050109">
    <property type="entry name" value="HTH-type_TetR-like_transc_reg"/>
</dbReference>
<dbReference type="Gene3D" id="1.10.10.60">
    <property type="entry name" value="Homeodomain-like"/>
    <property type="match status" value="1"/>
</dbReference>
<dbReference type="PANTHER" id="PTHR30055:SF230">
    <property type="entry name" value="TRANSCRIPTIONAL REGULATORY PROTEIN (PROBABLY TETR-FAMILY)-RELATED"/>
    <property type="match status" value="1"/>
</dbReference>
<dbReference type="SUPFAM" id="SSF48498">
    <property type="entry name" value="Tetracyclin repressor-like, C-terminal domain"/>
    <property type="match status" value="1"/>
</dbReference>